<evidence type="ECO:0000313" key="2">
    <source>
        <dbReference type="EMBL" id="CAH9144545.1"/>
    </source>
</evidence>
<reference evidence="2" key="1">
    <citation type="submission" date="2022-07" db="EMBL/GenBank/DDBJ databases">
        <authorList>
            <person name="Macas J."/>
            <person name="Novak P."/>
            <person name="Neumann P."/>
        </authorList>
    </citation>
    <scope>NUCLEOTIDE SEQUENCE</scope>
</reference>
<gene>
    <name evidence="2" type="ORF">CEPIT_LOCUS41522</name>
</gene>
<sequence length="202" mass="23043">MQHIRTKDMLTTKGITSDSTTNECRSQSAGSTSNYSKLKKKTQKCNKYERRLCSPWKASPWIQLQTNARSQSAISTSNYSTPFHFEATQLREWEAPYRVYGLRFTAHSLLDTQFSKPITPLKISQAISEVAPQRMEKTAMFVHSPQRPPPQRWHLGHRSQKIIQKQGQHCTWGAPLHLGHRHCLITTINTPFGGSDKGLDSH</sequence>
<dbReference type="EMBL" id="CAMAPF010001068">
    <property type="protein sequence ID" value="CAH9144545.1"/>
    <property type="molecule type" value="Genomic_DNA"/>
</dbReference>
<accession>A0AAV0G980</accession>
<feature type="compositionally biased region" description="Basic and acidic residues" evidence="1">
    <location>
        <begin position="1"/>
        <end position="10"/>
    </location>
</feature>
<protein>
    <submittedName>
        <fullName evidence="2">Uncharacterized protein</fullName>
    </submittedName>
</protein>
<dbReference type="Proteomes" id="UP001152523">
    <property type="component" value="Unassembled WGS sequence"/>
</dbReference>
<dbReference type="AlphaFoldDB" id="A0AAV0G980"/>
<proteinExistence type="predicted"/>
<evidence type="ECO:0000313" key="3">
    <source>
        <dbReference type="Proteomes" id="UP001152523"/>
    </source>
</evidence>
<comment type="caution">
    <text evidence="2">The sequence shown here is derived from an EMBL/GenBank/DDBJ whole genome shotgun (WGS) entry which is preliminary data.</text>
</comment>
<evidence type="ECO:0000256" key="1">
    <source>
        <dbReference type="SAM" id="MobiDB-lite"/>
    </source>
</evidence>
<feature type="region of interest" description="Disordered" evidence="1">
    <location>
        <begin position="1"/>
        <end position="36"/>
    </location>
</feature>
<keyword evidence="3" id="KW-1185">Reference proteome</keyword>
<feature type="compositionally biased region" description="Polar residues" evidence="1">
    <location>
        <begin position="13"/>
        <end position="36"/>
    </location>
</feature>
<organism evidence="2 3">
    <name type="scientific">Cuscuta epithymum</name>
    <dbReference type="NCBI Taxonomy" id="186058"/>
    <lineage>
        <taxon>Eukaryota</taxon>
        <taxon>Viridiplantae</taxon>
        <taxon>Streptophyta</taxon>
        <taxon>Embryophyta</taxon>
        <taxon>Tracheophyta</taxon>
        <taxon>Spermatophyta</taxon>
        <taxon>Magnoliopsida</taxon>
        <taxon>eudicotyledons</taxon>
        <taxon>Gunneridae</taxon>
        <taxon>Pentapetalae</taxon>
        <taxon>asterids</taxon>
        <taxon>lamiids</taxon>
        <taxon>Solanales</taxon>
        <taxon>Convolvulaceae</taxon>
        <taxon>Cuscuteae</taxon>
        <taxon>Cuscuta</taxon>
        <taxon>Cuscuta subgen. Cuscuta</taxon>
    </lineage>
</organism>
<name>A0AAV0G980_9ASTE</name>